<comment type="caution">
    <text evidence="1">The sequence shown here is derived from an EMBL/GenBank/DDBJ whole genome shotgun (WGS) entry which is preliminary data.</text>
</comment>
<name>A0ACC5W639_PANGG</name>
<gene>
    <name evidence="1" type="ORF">PGIGA_G00007090</name>
</gene>
<sequence>MARCPLFLSGAVRSGCTQIRSSAADQHEPPARARTHTSTLTYINSRISFRTRSDALTLDKESGVEVCQLALSKLGLSALPGAVVTRVLHGCRHTRCALSCALQALAYLCCTDMDMSATARQNGTVLSFYKLPLWPEVHVLHHLLSAYISSEVYLQSE</sequence>
<evidence type="ECO:0000313" key="2">
    <source>
        <dbReference type="Proteomes" id="UP000829447"/>
    </source>
</evidence>
<reference evidence="1 2" key="1">
    <citation type="journal article" date="2022" name="bioRxiv">
        <title>An ancient truncated duplication of the anti-Mullerian hormone receptor type 2 gene is a potential conserved master sex determinant in the Pangasiidae catfish family.</title>
        <authorList>
            <person name="Wen M."/>
            <person name="Pan Q."/>
            <person name="Jouanno E."/>
            <person name="Montfort J."/>
            <person name="Zahm M."/>
            <person name="Cabau C."/>
            <person name="Klopp C."/>
            <person name="Iampietro C."/>
            <person name="Roques C."/>
            <person name="Bouchez O."/>
            <person name="Castinel A."/>
            <person name="Donnadieu C."/>
            <person name="Parrinello H."/>
            <person name="Poncet C."/>
            <person name="Belmonte E."/>
            <person name="Gautier V."/>
            <person name="Avarre J.-C."/>
            <person name="Dugue R."/>
            <person name="Gustiano R."/>
            <person name="Ha T.T.T."/>
            <person name="Campet M."/>
            <person name="Sriphairoj K."/>
            <person name="Ribolli J."/>
            <person name="de Almeida F.L."/>
            <person name="Desvignes T."/>
            <person name="Postlethwait J.H."/>
            <person name="Bucao C.F."/>
            <person name="Robinson-Rechavi M."/>
            <person name="Bobe J."/>
            <person name="Herpin A."/>
            <person name="Guiguen Y."/>
        </authorList>
    </citation>
    <scope>NUCLEOTIDE SEQUENCE [LARGE SCALE GENOMIC DNA]</scope>
    <source>
        <strain evidence="1">YG-Dec2019</strain>
    </source>
</reference>
<proteinExistence type="predicted"/>
<dbReference type="EMBL" id="CM040454">
    <property type="protein sequence ID" value="MCI4374522.1"/>
    <property type="molecule type" value="Genomic_DNA"/>
</dbReference>
<protein>
    <submittedName>
        <fullName evidence="1">Uncharacterized protein</fullName>
    </submittedName>
</protein>
<evidence type="ECO:0000313" key="1">
    <source>
        <dbReference type="EMBL" id="MCI4374522.1"/>
    </source>
</evidence>
<dbReference type="Proteomes" id="UP000829447">
    <property type="component" value="Linkage Group LG1"/>
</dbReference>
<keyword evidence="2" id="KW-1185">Reference proteome</keyword>
<organism evidence="1 2">
    <name type="scientific">Pangasianodon gigas</name>
    <name type="common">Mekong giant catfish</name>
    <name type="synonym">Pangasius gigas</name>
    <dbReference type="NCBI Taxonomy" id="30993"/>
    <lineage>
        <taxon>Eukaryota</taxon>
        <taxon>Metazoa</taxon>
        <taxon>Chordata</taxon>
        <taxon>Craniata</taxon>
        <taxon>Vertebrata</taxon>
        <taxon>Euteleostomi</taxon>
        <taxon>Actinopterygii</taxon>
        <taxon>Neopterygii</taxon>
        <taxon>Teleostei</taxon>
        <taxon>Ostariophysi</taxon>
        <taxon>Siluriformes</taxon>
        <taxon>Pangasiidae</taxon>
        <taxon>Pangasianodon</taxon>
    </lineage>
</organism>
<accession>A0ACC5W639</accession>